<dbReference type="AlphaFoldDB" id="A0A891GWY9"/>
<protein>
    <submittedName>
        <fullName evidence="3">Uncharacterized protein</fullName>
    </submittedName>
</protein>
<organism evidence="3">
    <name type="scientific">Metarhizium album</name>
    <dbReference type="NCBI Taxonomy" id="92629"/>
    <lineage>
        <taxon>Eukaryota</taxon>
        <taxon>Fungi</taxon>
        <taxon>Dikarya</taxon>
        <taxon>Ascomycota</taxon>
        <taxon>Pezizomycotina</taxon>
        <taxon>Sordariomycetes</taxon>
        <taxon>Hypocreomycetidae</taxon>
        <taxon>Hypocreales</taxon>
        <taxon>Clavicipitaceae</taxon>
        <taxon>Metarhizium</taxon>
    </lineage>
</organism>
<proteinExistence type="predicted"/>
<sequence>MKKNKFKSYLKRVIVGFKHAWNIPSLPKNVLYFHNHIFTRMFRVIGGISIIGFLSGSAKSYLFTNDILWPLYYLVLFLALIHFIYIIAIKIIKTIHMIKVWKSGKLEVRNSPLDKFATSAAKLFHCWKFGCEVGSAGLGLVGSGFLIDQILEAGGQKKVFTPLIGNGVYFLVKRQVPEGQSLLDEIKRQTKDLEKFKEQHSAVREIFDQAEKTLDSNSTQFNKDDFNDLKKGLNEMRNADDKKLSDMAKDLAKNIRKYGDSSK</sequence>
<evidence type="ECO:0000256" key="1">
    <source>
        <dbReference type="SAM" id="Coils"/>
    </source>
</evidence>
<keyword evidence="1" id="KW-0175">Coiled coil</keyword>
<evidence type="ECO:0000313" key="3">
    <source>
        <dbReference type="EMBL" id="QRK27498.1"/>
    </source>
</evidence>
<gene>
    <name evidence="3" type="primary">orf263</name>
</gene>
<reference evidence="3" key="2">
    <citation type="submission" date="2021-01" db="EMBL/GenBank/DDBJ databases">
        <authorList>
            <person name="Sun H.-H."/>
            <person name="Zhang S."/>
            <person name="Zhang Y.-J."/>
        </authorList>
    </citation>
    <scope>NUCLEOTIDE SEQUENCE</scope>
    <source>
        <strain evidence="3">ARSEF1941</strain>
    </source>
</reference>
<feature type="transmembrane region" description="Helical" evidence="2">
    <location>
        <begin position="70"/>
        <end position="92"/>
    </location>
</feature>
<dbReference type="RefSeq" id="YP_010164176.1">
    <property type="nucleotide sequence ID" value="NC_057480.1"/>
</dbReference>
<evidence type="ECO:0000256" key="2">
    <source>
        <dbReference type="SAM" id="Phobius"/>
    </source>
</evidence>
<reference evidence="3" key="1">
    <citation type="journal article" date="2021" name="Mitochondrial DNA Part B Resour">
        <title>Complete mitogenome of the entomopathogenic fungus Metarhizium album and phylogenetic analysis of Hypocreales.</title>
        <authorList>
            <person name="Sun H.H."/>
            <person name="Zhang Y.J."/>
            <person name="Zhang S."/>
        </authorList>
    </citation>
    <scope>NUCLEOTIDE SEQUENCE</scope>
    <source>
        <strain evidence="3">ARSEF1941</strain>
    </source>
</reference>
<name>A0A891GWY9_9HYPO</name>
<dbReference type="EMBL" id="MW448543">
    <property type="protein sequence ID" value="QRK27498.1"/>
    <property type="molecule type" value="Genomic_DNA"/>
</dbReference>
<keyword evidence="2" id="KW-0472">Membrane</keyword>
<feature type="coiled-coil region" evidence="1">
    <location>
        <begin position="179"/>
        <end position="213"/>
    </location>
</feature>
<geneLocation type="mitochondrion" evidence="3"/>
<accession>A0A891GWY9</accession>
<keyword evidence="2" id="KW-1133">Transmembrane helix</keyword>
<dbReference type="GeneID" id="67267653"/>
<feature type="transmembrane region" description="Helical" evidence="2">
    <location>
        <begin position="41"/>
        <end position="58"/>
    </location>
</feature>
<keyword evidence="2" id="KW-0812">Transmembrane</keyword>
<keyword evidence="3" id="KW-0496">Mitochondrion</keyword>